<reference evidence="1" key="1">
    <citation type="submission" date="2021-02" db="EMBL/GenBank/DDBJ databases">
        <authorList>
            <person name="Dougan E. K."/>
            <person name="Rhodes N."/>
            <person name="Thang M."/>
            <person name="Chan C."/>
        </authorList>
    </citation>
    <scope>NUCLEOTIDE SEQUENCE</scope>
</reference>
<keyword evidence="2" id="KW-1185">Reference proteome</keyword>
<dbReference type="OrthoDB" id="427374at2759"/>
<evidence type="ECO:0000313" key="1">
    <source>
        <dbReference type="EMBL" id="CAE7456080.1"/>
    </source>
</evidence>
<accession>A0A812RZL0</accession>
<organism evidence="1 2">
    <name type="scientific">Symbiodinium natans</name>
    <dbReference type="NCBI Taxonomy" id="878477"/>
    <lineage>
        <taxon>Eukaryota</taxon>
        <taxon>Sar</taxon>
        <taxon>Alveolata</taxon>
        <taxon>Dinophyceae</taxon>
        <taxon>Suessiales</taxon>
        <taxon>Symbiodiniaceae</taxon>
        <taxon>Symbiodinium</taxon>
    </lineage>
</organism>
<dbReference type="AlphaFoldDB" id="A0A812RZL0"/>
<dbReference type="Proteomes" id="UP000604046">
    <property type="component" value="Unassembled WGS sequence"/>
</dbReference>
<comment type="caution">
    <text evidence="1">The sequence shown here is derived from an EMBL/GenBank/DDBJ whole genome shotgun (WGS) entry which is preliminary data.</text>
</comment>
<dbReference type="EMBL" id="CAJNDS010002380">
    <property type="protein sequence ID" value="CAE7456080.1"/>
    <property type="molecule type" value="Genomic_DNA"/>
</dbReference>
<name>A0A812RZL0_9DINO</name>
<evidence type="ECO:0000313" key="2">
    <source>
        <dbReference type="Proteomes" id="UP000604046"/>
    </source>
</evidence>
<protein>
    <submittedName>
        <fullName evidence="1">Uncharacterized protein</fullName>
    </submittedName>
</protein>
<gene>
    <name evidence="1" type="ORF">SNAT2548_LOCUS25135</name>
</gene>
<proteinExistence type="predicted"/>
<sequence>MGLTMPELSVEAAFALGAPTHDPQVKGPLSTDRAAAALLSGLFSPVALQWTVEIDNGLTAVVRAEVSKDLTMWPPEWVHLTTTRLEDVDGDLRERCLEIKAVDGSLLDSETETSISSLSDETLCTVVAWQARGISQPMCLAQWHDAVCGHHALFNLRCLLCGDFSVLHNEQRFWRQALSDIERLAQHGETSGSWPRLVHLSISAQYLRILESEQAVLQNPDSFSGRLTAYQTNIGRHVCIVDEAMDSYGMGRASICLCFARGAAAVPLTCEWTSTLQQILEGFYQYSAAVVARQDMLQRSDGRCKIYFFDSYNTPLVTVTSNAEIESMVEEQLCVSRLHALDKLKQHPAWAHKPIDHRESAFEQGVEEWWKGIKKASVFWQHKPLDVRRQLMRMDLQLVRDFLRVLADTYCSA</sequence>